<protein>
    <submittedName>
        <fullName evidence="1">Uncharacterized protein</fullName>
    </submittedName>
</protein>
<dbReference type="RefSeq" id="WP_118863807.1">
    <property type="nucleotide sequence ID" value="NZ_QWLV01000003.1"/>
</dbReference>
<organism evidence="1 2">
    <name type="scientific">Sphingomonas gilva</name>
    <dbReference type="NCBI Taxonomy" id="2305907"/>
    <lineage>
        <taxon>Bacteria</taxon>
        <taxon>Pseudomonadati</taxon>
        <taxon>Pseudomonadota</taxon>
        <taxon>Alphaproteobacteria</taxon>
        <taxon>Sphingomonadales</taxon>
        <taxon>Sphingomonadaceae</taxon>
        <taxon>Sphingomonas</taxon>
    </lineage>
</organism>
<dbReference type="AlphaFoldDB" id="A0A396RV38"/>
<gene>
    <name evidence="1" type="ORF">D1610_08765</name>
</gene>
<dbReference type="Proteomes" id="UP000266693">
    <property type="component" value="Unassembled WGS sequence"/>
</dbReference>
<evidence type="ECO:0000313" key="1">
    <source>
        <dbReference type="EMBL" id="RHW17541.1"/>
    </source>
</evidence>
<name>A0A396RV38_9SPHN</name>
<reference evidence="1 2" key="1">
    <citation type="submission" date="2018-08" db="EMBL/GenBank/DDBJ databases">
        <title>The multiple taxonomic identification of Sphingomonas gilva.</title>
        <authorList>
            <person name="Zhu D."/>
            <person name="Zheng S."/>
        </authorList>
    </citation>
    <scope>NUCLEOTIDE SEQUENCE [LARGE SCALE GENOMIC DNA]</scope>
    <source>
        <strain evidence="1 2">ZDH117</strain>
    </source>
</reference>
<proteinExistence type="predicted"/>
<dbReference type="OrthoDB" id="7581822at2"/>
<evidence type="ECO:0000313" key="2">
    <source>
        <dbReference type="Proteomes" id="UP000266693"/>
    </source>
</evidence>
<sequence length="64" mass="7104">MADKDIRYFERRAEAELELAQRARHPDAVKAHYHLAGFYLDRVYGGDSTEPASADLGGLVQPSA</sequence>
<keyword evidence="2" id="KW-1185">Reference proteome</keyword>
<accession>A0A396RV38</accession>
<comment type="caution">
    <text evidence="1">The sequence shown here is derived from an EMBL/GenBank/DDBJ whole genome shotgun (WGS) entry which is preliminary data.</text>
</comment>
<dbReference type="EMBL" id="QWLV01000003">
    <property type="protein sequence ID" value="RHW17541.1"/>
    <property type="molecule type" value="Genomic_DNA"/>
</dbReference>